<feature type="compositionally biased region" description="Basic and acidic residues" evidence="1">
    <location>
        <begin position="740"/>
        <end position="761"/>
    </location>
</feature>
<evidence type="ECO:0000313" key="3">
    <source>
        <dbReference type="WBParaSite" id="PSU_v2.g8242.t1"/>
    </source>
</evidence>
<feature type="compositionally biased region" description="Polar residues" evidence="1">
    <location>
        <begin position="136"/>
        <end position="154"/>
    </location>
</feature>
<feature type="region of interest" description="Disordered" evidence="1">
    <location>
        <begin position="583"/>
        <end position="645"/>
    </location>
</feature>
<feature type="compositionally biased region" description="Basic and acidic residues" evidence="1">
    <location>
        <begin position="617"/>
        <end position="633"/>
    </location>
</feature>
<feature type="region of interest" description="Disordered" evidence="1">
    <location>
        <begin position="328"/>
        <end position="383"/>
    </location>
</feature>
<feature type="region of interest" description="Disordered" evidence="1">
    <location>
        <begin position="732"/>
        <end position="775"/>
    </location>
</feature>
<feature type="compositionally biased region" description="Basic and acidic residues" evidence="1">
    <location>
        <begin position="158"/>
        <end position="183"/>
    </location>
</feature>
<reference evidence="3" key="1">
    <citation type="submission" date="2022-11" db="UniProtKB">
        <authorList>
            <consortium name="WormBaseParasite"/>
        </authorList>
    </citation>
    <scope>IDENTIFICATION</scope>
</reference>
<dbReference type="Proteomes" id="UP000887577">
    <property type="component" value="Unplaced"/>
</dbReference>
<keyword evidence="2" id="KW-1185">Reference proteome</keyword>
<feature type="compositionally biased region" description="Polar residues" evidence="1">
    <location>
        <begin position="188"/>
        <end position="198"/>
    </location>
</feature>
<dbReference type="AlphaFoldDB" id="A0A914ZDA3"/>
<feature type="compositionally biased region" description="Polar residues" evidence="1">
    <location>
        <begin position="361"/>
        <end position="376"/>
    </location>
</feature>
<evidence type="ECO:0000313" key="2">
    <source>
        <dbReference type="Proteomes" id="UP000887577"/>
    </source>
</evidence>
<feature type="compositionally biased region" description="Low complexity" evidence="1">
    <location>
        <begin position="583"/>
        <end position="592"/>
    </location>
</feature>
<feature type="compositionally biased region" description="Polar residues" evidence="1">
    <location>
        <begin position="762"/>
        <end position="775"/>
    </location>
</feature>
<sequence length="830" mass="95249">MDDLNNINLTSRNQDPPAKHTLLSNNITQFLIQNTSTTQKLPLNNNANSGDTEKKKTCKVKKIIIADDIEMVEEDSEAEEENVVSRVVASATPPTTPYVVKKENEADIVDIDATGDNDIFMSEVSDVENFDISETPVRQSNSSALKNTKNSRILTTDAKNDADKFGENKATKRTREDKSDNHVVARSSPRNSNEAQYYTAISESSLSETRKVSPKDYEYGFTKAHVQNGRLIVFEENDRSHVREYSRSNISGTLWYCRFCFSISRSTRNLSSQLNDDQTFDALVNHICKPITYEESKRDEEKIKRKIGTINGSQKRTSRVYNDTFEDSEADDSAISTATPGRLRSGRARTIDASNYRENDNGLSNIGTESNQSGLSGSFGRADRRSNNRTVVSENLYAETCKVSAENYEYGLTQTNTKNGRLIVFEENDRSHVREYTHYNKNAWYCRFCDTLLRSNTTKMPKRFYGYLNDDKTFDALIYHVCEPITYEESKRDQEKIKEKNVLSKSYSHNNPSRRSHVSTTISESAETRKVSAENYEFGFSITHRENGRLIVFEENDRTHVREYTNYNKNAWYYDDDEDYEGSSVSTTMSRTLRSRTIDASSHRENDNGLTNIESNQSEHSETFGHDNADRRSNNRTSTPRAVLHQEVPSTSWQYGYDSCGISEKRIIALDPNNQRYAHEYESRNMKCVRCSRIENTCRYAKFDEQNKLFVPTNHICTPKLYTKIKEQQEKFAEKHKKSKSNEFEDFRSSRSQRSRIENESLRQQSDTTSLNPQNAADNIEIQNEQSSTPKINSVFPAASPLQIPSSSNTFQRCEIKKEFLNPLTMTFFD</sequence>
<organism evidence="2 3">
    <name type="scientific">Panagrolaimus superbus</name>
    <dbReference type="NCBI Taxonomy" id="310955"/>
    <lineage>
        <taxon>Eukaryota</taxon>
        <taxon>Metazoa</taxon>
        <taxon>Ecdysozoa</taxon>
        <taxon>Nematoda</taxon>
        <taxon>Chromadorea</taxon>
        <taxon>Rhabditida</taxon>
        <taxon>Tylenchina</taxon>
        <taxon>Panagrolaimomorpha</taxon>
        <taxon>Panagrolaimoidea</taxon>
        <taxon>Panagrolaimidae</taxon>
        <taxon>Panagrolaimus</taxon>
    </lineage>
</organism>
<proteinExistence type="predicted"/>
<name>A0A914ZDA3_9BILA</name>
<accession>A0A914ZDA3</accession>
<feature type="region of interest" description="Disordered" evidence="1">
    <location>
        <begin position="134"/>
        <end position="198"/>
    </location>
</feature>
<dbReference type="WBParaSite" id="PSU_v2.g8242.t1">
    <property type="protein sequence ID" value="PSU_v2.g8242.t1"/>
    <property type="gene ID" value="PSU_v2.g8242"/>
</dbReference>
<protein>
    <submittedName>
        <fullName evidence="3">Uncharacterized protein</fullName>
    </submittedName>
</protein>
<evidence type="ECO:0000256" key="1">
    <source>
        <dbReference type="SAM" id="MobiDB-lite"/>
    </source>
</evidence>
<feature type="region of interest" description="Disordered" evidence="1">
    <location>
        <begin position="505"/>
        <end position="526"/>
    </location>
</feature>